<keyword evidence="1" id="KW-0175">Coiled coil</keyword>
<gene>
    <name evidence="2" type="ORF">US24_C0035G0009</name>
</gene>
<dbReference type="SUPFAM" id="SSF57997">
    <property type="entry name" value="Tropomyosin"/>
    <property type="match status" value="1"/>
</dbReference>
<protein>
    <submittedName>
        <fullName evidence="2">Uncharacterized protein</fullName>
    </submittedName>
</protein>
<dbReference type="AlphaFoldDB" id="A0A0G0F0E2"/>
<evidence type="ECO:0000313" key="2">
    <source>
        <dbReference type="EMBL" id="KKQ11252.1"/>
    </source>
</evidence>
<dbReference type="EMBL" id="LBSF01000035">
    <property type="protein sequence ID" value="KKQ11252.1"/>
    <property type="molecule type" value="Genomic_DNA"/>
</dbReference>
<proteinExistence type="predicted"/>
<dbReference type="Proteomes" id="UP000034075">
    <property type="component" value="Unassembled WGS sequence"/>
</dbReference>
<name>A0A0G0F0E2_9BACT</name>
<feature type="coiled-coil region" evidence="1">
    <location>
        <begin position="25"/>
        <end position="52"/>
    </location>
</feature>
<accession>A0A0G0F0E2</accession>
<dbReference type="Gene3D" id="1.20.5.110">
    <property type="match status" value="1"/>
</dbReference>
<comment type="caution">
    <text evidence="2">The sequence shown here is derived from an EMBL/GenBank/DDBJ whole genome shotgun (WGS) entry which is preliminary data.</text>
</comment>
<sequence length="124" mass="14612">MLTKVDLKKIEELLQPKFDHIELRLDEHDKRFEAIEKKLEEHDKKFLEIEKRLDNIVEVVALHTTLLKDINLRLISVEGNVERMSLSIENIWSKLSLLSAKIKVQEDKTNTFNMLLDKGGNQYK</sequence>
<organism evidence="2 3">
    <name type="scientific">candidate division WS6 bacterium GW2011_GWC2_36_7</name>
    <dbReference type="NCBI Taxonomy" id="1619091"/>
    <lineage>
        <taxon>Bacteria</taxon>
        <taxon>Candidatus Dojkabacteria</taxon>
    </lineage>
</organism>
<reference evidence="2 3" key="1">
    <citation type="journal article" date="2015" name="Nature">
        <title>rRNA introns, odd ribosomes, and small enigmatic genomes across a large radiation of phyla.</title>
        <authorList>
            <person name="Brown C.T."/>
            <person name="Hug L.A."/>
            <person name="Thomas B.C."/>
            <person name="Sharon I."/>
            <person name="Castelle C.J."/>
            <person name="Singh A."/>
            <person name="Wilkins M.J."/>
            <person name="Williams K.H."/>
            <person name="Banfield J.F."/>
        </authorList>
    </citation>
    <scope>NUCLEOTIDE SEQUENCE [LARGE SCALE GENOMIC DNA]</scope>
</reference>
<evidence type="ECO:0000256" key="1">
    <source>
        <dbReference type="SAM" id="Coils"/>
    </source>
</evidence>
<evidence type="ECO:0000313" key="3">
    <source>
        <dbReference type="Proteomes" id="UP000034075"/>
    </source>
</evidence>